<dbReference type="Proteomes" id="UP000095282">
    <property type="component" value="Unplaced"/>
</dbReference>
<name>A0A1I7UGV3_9PELO</name>
<evidence type="ECO:0000256" key="1">
    <source>
        <dbReference type="SAM" id="MobiDB-lite"/>
    </source>
</evidence>
<protein>
    <submittedName>
        <fullName evidence="3">Helitron_like_N domain-containing protein</fullName>
    </submittedName>
</protein>
<dbReference type="WBParaSite" id="Csp11.Scaffold629.g9193.t1">
    <property type="protein sequence ID" value="Csp11.Scaffold629.g9193.t1"/>
    <property type="gene ID" value="Csp11.Scaffold629.g9193"/>
</dbReference>
<reference evidence="3" key="1">
    <citation type="submission" date="2016-11" db="UniProtKB">
        <authorList>
            <consortium name="WormBaseParasite"/>
        </authorList>
    </citation>
    <scope>IDENTIFICATION</scope>
</reference>
<dbReference type="eggNOG" id="KOG2294">
    <property type="taxonomic scope" value="Eukaryota"/>
</dbReference>
<keyword evidence="2" id="KW-1185">Reference proteome</keyword>
<dbReference type="AlphaFoldDB" id="A0A1I7UGV3"/>
<accession>A0A1I7UGV3</accession>
<dbReference type="STRING" id="1561998.A0A1I7UGV3"/>
<sequence length="367" mass="42505">MSFNTIDYYYSEEIEAEVAGNQETESNWLDTFAAPCTVEDIQEAANRQGPRVYNQKRFAPISGFRYLRNKPQKKAGSRRSQKKKVLAKKSSRGPKKFIERPGPCIEKWDTVDVRGVERPIANWHGPFNFLTLCFLTIINSPREWITSMEVVAFARHHFPFFRYMQCFRGRICEALRMSNDFVADDRREYQCQLRYSLRPGVKHTLSDSETLFAKNDPRGEEYFSRLIFGSVGLPRQLFYHLIAHQNPLLAGPENSALFYHLLAIKQLPEKRSRLFKEHLNPSGAEPQFVEEYLVFSVNLLKDPQNLTSYGNAVGHTVRDTVAQRMVDSGPFFEKILDYFKLQNEMKEAGSATWQTPMAEDVENLIFS</sequence>
<feature type="region of interest" description="Disordered" evidence="1">
    <location>
        <begin position="70"/>
        <end position="94"/>
    </location>
</feature>
<evidence type="ECO:0000313" key="2">
    <source>
        <dbReference type="Proteomes" id="UP000095282"/>
    </source>
</evidence>
<proteinExistence type="predicted"/>
<organism evidence="2 3">
    <name type="scientific">Caenorhabditis tropicalis</name>
    <dbReference type="NCBI Taxonomy" id="1561998"/>
    <lineage>
        <taxon>Eukaryota</taxon>
        <taxon>Metazoa</taxon>
        <taxon>Ecdysozoa</taxon>
        <taxon>Nematoda</taxon>
        <taxon>Chromadorea</taxon>
        <taxon>Rhabditida</taxon>
        <taxon>Rhabditina</taxon>
        <taxon>Rhabditomorpha</taxon>
        <taxon>Rhabditoidea</taxon>
        <taxon>Rhabditidae</taxon>
        <taxon>Peloderinae</taxon>
        <taxon>Caenorhabditis</taxon>
    </lineage>
</organism>
<evidence type="ECO:0000313" key="3">
    <source>
        <dbReference type="WBParaSite" id="Csp11.Scaffold629.g9193.t1"/>
    </source>
</evidence>